<keyword evidence="3" id="KW-1185">Reference proteome</keyword>
<keyword evidence="1" id="KW-0732">Signal</keyword>
<dbReference type="STRING" id="588581.Cpap_0548"/>
<reference evidence="2" key="2">
    <citation type="submission" date="2011-01" db="EMBL/GenBank/DDBJ databases">
        <title>The Non-contiguous Finished genome of Clostridium papyrosolvens.</title>
        <authorList>
            <person name="Lucas S."/>
            <person name="Copeland A."/>
            <person name="Lapidus A."/>
            <person name="Cheng J.-F."/>
            <person name="Goodwin L."/>
            <person name="Pitluck S."/>
            <person name="Misra M."/>
            <person name="Chertkov O."/>
            <person name="Detter J.C."/>
            <person name="Han C."/>
            <person name="Tapia R."/>
            <person name="Land M."/>
            <person name="Hauser L."/>
            <person name="Kyrpides N."/>
            <person name="Ivanova N."/>
            <person name="Pagani I."/>
            <person name="Mouttaki H."/>
            <person name="He Z."/>
            <person name="Zhou J."/>
            <person name="Hemme C.L."/>
            <person name="Woyke T."/>
        </authorList>
    </citation>
    <scope>NUCLEOTIDE SEQUENCE [LARGE SCALE GENOMIC DNA]</scope>
    <source>
        <strain evidence="2">DSM 2782</strain>
    </source>
</reference>
<gene>
    <name evidence="2" type="ORF">Cpap_0548</name>
</gene>
<dbReference type="OrthoDB" id="428427at2"/>
<proteinExistence type="predicted"/>
<dbReference type="RefSeq" id="WP_004622200.1">
    <property type="nucleotide sequence ID" value="NZ_ACXX02000018.1"/>
</dbReference>
<dbReference type="Proteomes" id="UP000003860">
    <property type="component" value="Unassembled WGS sequence"/>
</dbReference>
<reference evidence="2" key="1">
    <citation type="submission" date="2009-07" db="EMBL/GenBank/DDBJ databases">
        <authorList>
            <consortium name="US DOE Joint Genome Institute (JGI-PGF)"/>
            <person name="Lucas S."/>
            <person name="Copeland A."/>
            <person name="Lapidus A."/>
            <person name="Glavina del Rio T."/>
            <person name="Tice H."/>
            <person name="Bruce D."/>
            <person name="Goodwin L."/>
            <person name="Pitluck S."/>
            <person name="Larimer F."/>
            <person name="Land M.L."/>
            <person name="Mouttaki H."/>
            <person name="He Z."/>
            <person name="Zhou J."/>
            <person name="Hemme C.L."/>
        </authorList>
    </citation>
    <scope>NUCLEOTIDE SEQUENCE [LARGE SCALE GENOMIC DNA]</scope>
    <source>
        <strain evidence="2">DSM 2782</strain>
    </source>
</reference>
<evidence type="ECO:0000313" key="3">
    <source>
        <dbReference type="Proteomes" id="UP000003860"/>
    </source>
</evidence>
<accession>F1TI10</accession>
<dbReference type="SUPFAM" id="SSF69304">
    <property type="entry name" value="Tricorn protease N-terminal domain"/>
    <property type="match status" value="1"/>
</dbReference>
<evidence type="ECO:0000313" key="2">
    <source>
        <dbReference type="EMBL" id="EGD45945.1"/>
    </source>
</evidence>
<dbReference type="EMBL" id="ACXX02000018">
    <property type="protein sequence ID" value="EGD45945.1"/>
    <property type="molecule type" value="Genomic_DNA"/>
</dbReference>
<dbReference type="AlphaFoldDB" id="F1TI10"/>
<feature type="signal peptide" evidence="1">
    <location>
        <begin position="1"/>
        <end position="25"/>
    </location>
</feature>
<organism evidence="2 3">
    <name type="scientific">Ruminiclostridium papyrosolvens DSM 2782</name>
    <dbReference type="NCBI Taxonomy" id="588581"/>
    <lineage>
        <taxon>Bacteria</taxon>
        <taxon>Bacillati</taxon>
        <taxon>Bacillota</taxon>
        <taxon>Clostridia</taxon>
        <taxon>Eubacteriales</taxon>
        <taxon>Oscillospiraceae</taxon>
        <taxon>Ruminiclostridium</taxon>
    </lineage>
</organism>
<evidence type="ECO:0000256" key="1">
    <source>
        <dbReference type="SAM" id="SignalP"/>
    </source>
</evidence>
<comment type="caution">
    <text evidence="2">The sequence shown here is derived from an EMBL/GenBank/DDBJ whole genome shotgun (WGS) entry which is preliminary data.</text>
</comment>
<sequence length="518" mass="58212">MKKIALKIIIICFTFLCTVPTYVSAAGSSATFEISKGQDSVNDLVKINNSLIYVGNNYTGGMFIRYFDAATMKQKCNVAIDKCAGLPVLGENYFIVHTPSGVDNGGKEVYDRIVYDVKTGKKQVLATKIGWESSIGHVYNNSVFMFGDAIYDFDRKFSQTNVKNIHDYFSDNLVESSCEIGGKNYIFNPKTLSLSEYQNIDGAGEYILKSEKYGFLYIKDDSVYWQKPDESLIKVCSYQKIDDNISEYIPSYKQYGFNTSGNAIYIINSPASYVVIDLKSGKFKSFGMSKPFQSMMFGPDNKSISLLYNISKGAQQQWATDLTYVDSKEKSTYLSTDATHITYFKNYLVYESGIQPMGMTDMFTSQLNVYDTDTGKKTVLKGNVHNYYISGGKLYAMVDDACYLFDTNKKTFTVQTKVKKYIGNGIYMVKLGADVSFVDKNNGAVNRYSLPNEPICAILPGYTKGFLYDGIILKAITLPDTKRFTKSCDIKICDGYISYSYPIVVKGVTYTYIRILKV</sequence>
<protein>
    <submittedName>
        <fullName evidence="2">Uncharacterized protein</fullName>
    </submittedName>
</protein>
<name>F1TI10_9FIRM</name>
<feature type="chain" id="PRO_5003276172" evidence="1">
    <location>
        <begin position="26"/>
        <end position="518"/>
    </location>
</feature>